<evidence type="ECO:0000313" key="11">
    <source>
        <dbReference type="Proteomes" id="UP000054698"/>
    </source>
</evidence>
<dbReference type="STRING" id="453.Lfee_2752"/>
<dbReference type="RefSeq" id="WP_112854766.1">
    <property type="nucleotide sequence ID" value="NZ_CAAAHT010000006.1"/>
</dbReference>
<evidence type="ECO:0000256" key="2">
    <source>
        <dbReference type="ARBA" id="ARBA00022475"/>
    </source>
</evidence>
<reference evidence="10 12" key="2">
    <citation type="submission" date="2018-06" db="EMBL/GenBank/DDBJ databases">
        <authorList>
            <consortium name="Pathogen Informatics"/>
            <person name="Doyle S."/>
        </authorList>
    </citation>
    <scope>NUCLEOTIDE SEQUENCE [LARGE SCALE GENOMIC DNA]</scope>
    <source>
        <strain evidence="10 12">NCTC12022</strain>
    </source>
</reference>
<keyword evidence="6 8" id="KW-1133">Transmembrane helix</keyword>
<feature type="transmembrane region" description="Helical" evidence="8">
    <location>
        <begin position="366"/>
        <end position="390"/>
    </location>
</feature>
<dbReference type="OrthoDB" id="8353433at2"/>
<name>A0A0W0THN8_9GAMM</name>
<dbReference type="PANTHER" id="PTHR33908:SF11">
    <property type="entry name" value="MEMBRANE PROTEIN"/>
    <property type="match status" value="1"/>
</dbReference>
<evidence type="ECO:0000313" key="12">
    <source>
        <dbReference type="Proteomes" id="UP000251942"/>
    </source>
</evidence>
<evidence type="ECO:0000256" key="7">
    <source>
        <dbReference type="ARBA" id="ARBA00023136"/>
    </source>
</evidence>
<keyword evidence="5 8" id="KW-0812">Transmembrane</keyword>
<evidence type="ECO:0000256" key="8">
    <source>
        <dbReference type="SAM" id="Phobius"/>
    </source>
</evidence>
<feature type="transmembrane region" description="Helical" evidence="8">
    <location>
        <begin position="215"/>
        <end position="237"/>
    </location>
</feature>
<reference evidence="9 11" key="1">
    <citation type="submission" date="2015-11" db="EMBL/GenBank/DDBJ databases">
        <title>Genomic analysis of 38 Legionella species identifies large and diverse effector repertoires.</title>
        <authorList>
            <person name="Burstein D."/>
            <person name="Amaro F."/>
            <person name="Zusman T."/>
            <person name="Lifshitz Z."/>
            <person name="Cohen O."/>
            <person name="Gilbert J.A."/>
            <person name="Pupko T."/>
            <person name="Shuman H.A."/>
            <person name="Segal G."/>
        </authorList>
    </citation>
    <scope>NUCLEOTIDE SEQUENCE [LARGE SCALE GENOMIC DNA]</scope>
    <source>
        <strain evidence="9 11">WO-44C</strain>
    </source>
</reference>
<gene>
    <name evidence="9" type="ORF">Lfee_2752</name>
    <name evidence="10" type="ORF">NCTC12022_02442</name>
</gene>
<dbReference type="GO" id="GO:0016763">
    <property type="term" value="F:pentosyltransferase activity"/>
    <property type="evidence" value="ECO:0007669"/>
    <property type="project" value="TreeGrafter"/>
</dbReference>
<dbReference type="PANTHER" id="PTHR33908">
    <property type="entry name" value="MANNOSYLTRANSFERASE YKCB-RELATED"/>
    <property type="match status" value="1"/>
</dbReference>
<organism evidence="9 11">
    <name type="scientific">Legionella feeleii</name>
    <dbReference type="NCBI Taxonomy" id="453"/>
    <lineage>
        <taxon>Bacteria</taxon>
        <taxon>Pseudomonadati</taxon>
        <taxon>Pseudomonadota</taxon>
        <taxon>Gammaproteobacteria</taxon>
        <taxon>Legionellales</taxon>
        <taxon>Legionellaceae</taxon>
        <taxon>Legionella</taxon>
    </lineage>
</organism>
<evidence type="ECO:0000256" key="6">
    <source>
        <dbReference type="ARBA" id="ARBA00022989"/>
    </source>
</evidence>
<feature type="transmembrane region" description="Helical" evidence="8">
    <location>
        <begin position="92"/>
        <end position="110"/>
    </location>
</feature>
<dbReference type="Proteomes" id="UP000251942">
    <property type="component" value="Unassembled WGS sequence"/>
</dbReference>
<comment type="subcellular location">
    <subcellularLocation>
        <location evidence="1">Cell membrane</location>
        <topology evidence="1">Multi-pass membrane protein</topology>
    </subcellularLocation>
</comment>
<keyword evidence="3" id="KW-0328">Glycosyltransferase</keyword>
<evidence type="ECO:0000313" key="10">
    <source>
        <dbReference type="EMBL" id="SPX61694.1"/>
    </source>
</evidence>
<dbReference type="AlphaFoldDB" id="A0A0W0THN8"/>
<dbReference type="PATRIC" id="fig|453.4.peg.3012"/>
<dbReference type="Proteomes" id="UP000054698">
    <property type="component" value="Unassembled WGS sequence"/>
</dbReference>
<dbReference type="InterPro" id="IPR050297">
    <property type="entry name" value="LipidA_mod_glycosyltrf_83"/>
</dbReference>
<keyword evidence="7 8" id="KW-0472">Membrane</keyword>
<dbReference type="GO" id="GO:0005886">
    <property type="term" value="C:plasma membrane"/>
    <property type="evidence" value="ECO:0007669"/>
    <property type="project" value="UniProtKB-SubCell"/>
</dbReference>
<keyword evidence="4" id="KW-0808">Transferase</keyword>
<keyword evidence="2" id="KW-1003">Cell membrane</keyword>
<evidence type="ECO:0000313" key="9">
    <source>
        <dbReference type="EMBL" id="KTC95088.1"/>
    </source>
</evidence>
<dbReference type="EMBL" id="UASS01000022">
    <property type="protein sequence ID" value="SPX61694.1"/>
    <property type="molecule type" value="Genomic_DNA"/>
</dbReference>
<sequence length="477" mass="54540">MHSSRSWYPLCFFSLSLLLIFIILPLTRQGMFMDGVIYAAIAKNLSLGYGSLWQPYYSQTDFPLFYEHPPLVFYFQSLFFRLFGQGFGVEQFYSFLMALGQFALISWYWLKNKNTSFLTLGLLLFLWLLIPLNHIYTNNMLESTLTLFTTFASLVLLANTKSKSAFFLQYLISAIAILVAFFCNGPTAFFPLAVPLLNKLIHEQQAIVKGIKETIFLIALVVLLLGSFYLLVPAALINTQKYFSQQLLASITGTRELNYVGLNHLHIVVLFYKPYRLVTLFALLSLAIAAKIEGQGLIKKFKSSLQEKRAWFFFALALVSSLPVGISHRQALNYIMQSAPFFTLAMMYFCFESVKTIADYCKSKPWFFKTLTSLSCLIFVACIAIVLNLASGFNRHKAMLEDLNYLINYCKNDEIISVSPTLYYKWYTGAYLARNSMISVTPQAGKPLYLTLKTKPVPDNYHLIKLPLSYYHLARHD</sequence>
<keyword evidence="11" id="KW-1185">Reference proteome</keyword>
<evidence type="ECO:0000256" key="1">
    <source>
        <dbReference type="ARBA" id="ARBA00004651"/>
    </source>
</evidence>
<feature type="transmembrane region" description="Helical" evidence="8">
    <location>
        <begin position="116"/>
        <end position="133"/>
    </location>
</feature>
<evidence type="ECO:0008006" key="13">
    <source>
        <dbReference type="Google" id="ProtNLM"/>
    </source>
</evidence>
<evidence type="ECO:0000256" key="5">
    <source>
        <dbReference type="ARBA" id="ARBA00022692"/>
    </source>
</evidence>
<dbReference type="EMBL" id="LNYB01000085">
    <property type="protein sequence ID" value="KTC95088.1"/>
    <property type="molecule type" value="Genomic_DNA"/>
</dbReference>
<evidence type="ECO:0000256" key="3">
    <source>
        <dbReference type="ARBA" id="ARBA00022676"/>
    </source>
</evidence>
<dbReference type="GO" id="GO:0009103">
    <property type="term" value="P:lipopolysaccharide biosynthetic process"/>
    <property type="evidence" value="ECO:0007669"/>
    <property type="project" value="UniProtKB-ARBA"/>
</dbReference>
<evidence type="ECO:0000256" key="4">
    <source>
        <dbReference type="ARBA" id="ARBA00022679"/>
    </source>
</evidence>
<feature type="transmembrane region" description="Helical" evidence="8">
    <location>
        <begin position="265"/>
        <end position="289"/>
    </location>
</feature>
<feature type="transmembrane region" description="Helical" evidence="8">
    <location>
        <begin position="310"/>
        <end position="328"/>
    </location>
</feature>
<accession>A0A0W0THN8</accession>
<protein>
    <recommendedName>
        <fullName evidence="13">Glycosyltransferase RgtA/B/C/D-like domain-containing protein</fullName>
    </recommendedName>
</protein>
<feature type="transmembrane region" description="Helical" evidence="8">
    <location>
        <begin position="170"/>
        <end position="194"/>
    </location>
</feature>
<proteinExistence type="predicted"/>